<dbReference type="Gene3D" id="1.25.40.10">
    <property type="entry name" value="Tetratricopeptide repeat domain"/>
    <property type="match status" value="1"/>
</dbReference>
<dbReference type="RefSeq" id="WP_323732725.1">
    <property type="nucleotide sequence ID" value="NZ_CP110820.1"/>
</dbReference>
<dbReference type="Pfam" id="PF13525">
    <property type="entry name" value="YfiO"/>
    <property type="match status" value="1"/>
</dbReference>
<evidence type="ECO:0000313" key="6">
    <source>
        <dbReference type="EMBL" id="WPX97097.1"/>
    </source>
</evidence>
<dbReference type="EMBL" id="CP110820">
    <property type="protein sequence ID" value="WPX97097.1"/>
    <property type="molecule type" value="Genomic_DNA"/>
</dbReference>
<gene>
    <name evidence="4" type="primary">bamD</name>
    <name evidence="6" type="ORF">Bandiella_01241</name>
</gene>
<dbReference type="InterPro" id="IPR039565">
    <property type="entry name" value="BamD-like"/>
</dbReference>
<sequence length="251" mass="28927">MIKNKILTIVLLSALVGCGAMNKKKLAISDSQLYERGVNEVKSGDYRSAAKTLTQLENEYPASTRYADTLILKAYSLYSEEQYTDAILTIEDFLHQFPMHKDAAYMYYLKAMSNYNQIMDTGREQDLTIKAGEDFSLLIALYPHSKYAKDAKWKLEYIHNVMAGKEMDIGRFYLRTNQPIASINRFKNVIDNYQTSIFAPECLYRLTEVYFTLGVKKEATKYASVLGHNYPKSMWYKKAHDLLVNHGAKRK</sequence>
<evidence type="ECO:0000256" key="4">
    <source>
        <dbReference type="HAMAP-Rule" id="MF_00922"/>
    </source>
</evidence>
<comment type="subcellular location">
    <subcellularLocation>
        <location evidence="4">Cell outer membrane</location>
        <topology evidence="4">Lipid-anchor</topology>
    </subcellularLocation>
</comment>
<feature type="domain" description="Outer membrane lipoprotein BamD-like" evidence="5">
    <location>
        <begin position="29"/>
        <end position="221"/>
    </location>
</feature>
<comment type="subunit">
    <text evidence="4">Part of the Bam complex.</text>
</comment>
<comment type="function">
    <text evidence="4">Part of the outer membrane protein assembly complex, which is involved in assembly and insertion of beta-barrel proteins into the outer membrane.</text>
</comment>
<dbReference type="SUPFAM" id="SSF48452">
    <property type="entry name" value="TPR-like"/>
    <property type="match status" value="2"/>
</dbReference>
<dbReference type="NCBIfam" id="TIGR03302">
    <property type="entry name" value="OM_YfiO"/>
    <property type="match status" value="1"/>
</dbReference>
<name>A0ABZ0UNJ5_9RICK</name>
<evidence type="ECO:0000259" key="5">
    <source>
        <dbReference type="Pfam" id="PF13525"/>
    </source>
</evidence>
<keyword evidence="2 4" id="KW-0472">Membrane</keyword>
<dbReference type="InterPro" id="IPR011990">
    <property type="entry name" value="TPR-like_helical_dom_sf"/>
</dbReference>
<evidence type="ECO:0000313" key="7">
    <source>
        <dbReference type="Proteomes" id="UP001327219"/>
    </source>
</evidence>
<keyword evidence="7" id="KW-1185">Reference proteome</keyword>
<dbReference type="HAMAP" id="MF_00922">
    <property type="entry name" value="OM_assembly_BamD"/>
    <property type="match status" value="1"/>
</dbReference>
<dbReference type="PROSITE" id="PS51257">
    <property type="entry name" value="PROKAR_LIPOPROTEIN"/>
    <property type="match status" value="1"/>
</dbReference>
<evidence type="ECO:0000256" key="1">
    <source>
        <dbReference type="ARBA" id="ARBA00022729"/>
    </source>
</evidence>
<keyword evidence="3 4" id="KW-0998">Cell outer membrane</keyword>
<accession>A0ABZ0UNJ5</accession>
<protein>
    <recommendedName>
        <fullName evidence="4">Outer membrane protein assembly factor BamD</fullName>
    </recommendedName>
</protein>
<dbReference type="CDD" id="cd15830">
    <property type="entry name" value="BamD"/>
    <property type="match status" value="1"/>
</dbReference>
<dbReference type="Proteomes" id="UP001327219">
    <property type="component" value="Chromosome"/>
</dbReference>
<reference evidence="6 7" key="1">
    <citation type="submission" date="2022-11" db="EMBL/GenBank/DDBJ databases">
        <title>Host association and intracellularity evolved multiple times independently in the Rickettsiales.</title>
        <authorList>
            <person name="Castelli M."/>
            <person name="Nardi T."/>
            <person name="Gammuto L."/>
            <person name="Bellinzona G."/>
            <person name="Sabaneyeva E."/>
            <person name="Potekhin A."/>
            <person name="Serra V."/>
            <person name="Petroni G."/>
            <person name="Sassera D."/>
        </authorList>
    </citation>
    <scope>NUCLEOTIDE SEQUENCE [LARGE SCALE GENOMIC DNA]</scope>
    <source>
        <strain evidence="6 7">NDG2</strain>
    </source>
</reference>
<comment type="similarity">
    <text evidence="4">Belongs to the BamD family.</text>
</comment>
<proteinExistence type="inferred from homology"/>
<dbReference type="InterPro" id="IPR017689">
    <property type="entry name" value="BamD"/>
</dbReference>
<keyword evidence="4" id="KW-0449">Lipoprotein</keyword>
<keyword evidence="1 4" id="KW-0732">Signal</keyword>
<evidence type="ECO:0000256" key="3">
    <source>
        <dbReference type="ARBA" id="ARBA00023237"/>
    </source>
</evidence>
<keyword evidence="4" id="KW-0564">Palmitate</keyword>
<organism evidence="6 7">
    <name type="scientific">Candidatus Bandiella euplotis</name>
    <dbReference type="NCBI Taxonomy" id="1664265"/>
    <lineage>
        <taxon>Bacteria</taxon>
        <taxon>Pseudomonadati</taxon>
        <taxon>Pseudomonadota</taxon>
        <taxon>Alphaproteobacteria</taxon>
        <taxon>Rickettsiales</taxon>
        <taxon>Candidatus Midichloriaceae</taxon>
        <taxon>Candidatus Bandiella</taxon>
    </lineage>
</organism>
<evidence type="ECO:0000256" key="2">
    <source>
        <dbReference type="ARBA" id="ARBA00023136"/>
    </source>
</evidence>